<dbReference type="PANTHER" id="PTHR43591">
    <property type="entry name" value="METHYLTRANSFERASE"/>
    <property type="match status" value="1"/>
</dbReference>
<dbReference type="InterPro" id="IPR029063">
    <property type="entry name" value="SAM-dependent_MTases_sf"/>
</dbReference>
<dbReference type="NCBIfam" id="TIGR01934">
    <property type="entry name" value="MenG_MenH_UbiE"/>
    <property type="match status" value="1"/>
</dbReference>
<dbReference type="PANTHER" id="PTHR43591:SF24">
    <property type="entry name" value="2-METHOXY-6-POLYPRENYL-1,4-BENZOQUINOL METHYLASE, MITOCHONDRIAL"/>
    <property type="match status" value="1"/>
</dbReference>
<organism evidence="5 6">
    <name type="scientific">Aeromicrobium panaciterrae</name>
    <dbReference type="NCBI Taxonomy" id="363861"/>
    <lineage>
        <taxon>Bacteria</taxon>
        <taxon>Bacillati</taxon>
        <taxon>Actinomycetota</taxon>
        <taxon>Actinomycetes</taxon>
        <taxon>Propionibacteriales</taxon>
        <taxon>Nocardioidaceae</taxon>
        <taxon>Aeromicrobium</taxon>
    </lineage>
</organism>
<dbReference type="NCBIfam" id="NF001241">
    <property type="entry name" value="PRK00216.1-2"/>
    <property type="match status" value="1"/>
</dbReference>
<evidence type="ECO:0000256" key="2">
    <source>
        <dbReference type="ARBA" id="ARBA00022679"/>
    </source>
</evidence>
<feature type="binding site" evidence="4">
    <location>
        <begin position="102"/>
        <end position="103"/>
    </location>
    <ligand>
        <name>S-adenosyl-L-methionine</name>
        <dbReference type="ChEBI" id="CHEBI:59789"/>
    </ligand>
</feature>
<dbReference type="SUPFAM" id="SSF53335">
    <property type="entry name" value="S-adenosyl-L-methionine-dependent methyltransferases"/>
    <property type="match status" value="1"/>
</dbReference>
<evidence type="ECO:0000256" key="4">
    <source>
        <dbReference type="HAMAP-Rule" id="MF_01813"/>
    </source>
</evidence>
<name>A0ABU1URQ8_9ACTN</name>
<feature type="binding site" evidence="4">
    <location>
        <position position="80"/>
    </location>
    <ligand>
        <name>S-adenosyl-L-methionine</name>
        <dbReference type="ChEBI" id="CHEBI:59789"/>
    </ligand>
</feature>
<dbReference type="PROSITE" id="PS01183">
    <property type="entry name" value="UBIE_1"/>
    <property type="match status" value="1"/>
</dbReference>
<comment type="catalytic activity">
    <reaction evidence="4">
        <text>a 2-demethylmenaquinol + S-adenosyl-L-methionine = a menaquinol + S-adenosyl-L-homocysteine + H(+)</text>
        <dbReference type="Rhea" id="RHEA:42640"/>
        <dbReference type="Rhea" id="RHEA-COMP:9539"/>
        <dbReference type="Rhea" id="RHEA-COMP:9563"/>
        <dbReference type="ChEBI" id="CHEBI:15378"/>
        <dbReference type="ChEBI" id="CHEBI:18151"/>
        <dbReference type="ChEBI" id="CHEBI:55437"/>
        <dbReference type="ChEBI" id="CHEBI:57856"/>
        <dbReference type="ChEBI" id="CHEBI:59789"/>
        <dbReference type="EC" id="2.1.1.163"/>
    </reaction>
</comment>
<dbReference type="CDD" id="cd02440">
    <property type="entry name" value="AdoMet_MTases"/>
    <property type="match status" value="1"/>
</dbReference>
<dbReference type="GO" id="GO:0008425">
    <property type="term" value="F:2-methoxy-6-polyprenyl-1,4-benzoquinol methyltransferase activity"/>
    <property type="evidence" value="ECO:0007669"/>
    <property type="project" value="UniProtKB-EC"/>
</dbReference>
<dbReference type="PROSITE" id="PS01184">
    <property type="entry name" value="UBIE_2"/>
    <property type="match status" value="1"/>
</dbReference>
<evidence type="ECO:0000313" key="5">
    <source>
        <dbReference type="EMBL" id="MDR7087870.1"/>
    </source>
</evidence>
<dbReference type="RefSeq" id="WP_309972013.1">
    <property type="nucleotide sequence ID" value="NZ_JAVDWH010000001.1"/>
</dbReference>
<dbReference type="Gene3D" id="3.40.50.150">
    <property type="entry name" value="Vaccinia Virus protein VP39"/>
    <property type="match status" value="1"/>
</dbReference>
<dbReference type="GO" id="GO:0032259">
    <property type="term" value="P:methylation"/>
    <property type="evidence" value="ECO:0007669"/>
    <property type="project" value="UniProtKB-KW"/>
</dbReference>
<reference evidence="5 6" key="1">
    <citation type="submission" date="2023-07" db="EMBL/GenBank/DDBJ databases">
        <title>Sorghum-associated microbial communities from plants grown in Nebraska, USA.</title>
        <authorList>
            <person name="Schachtman D."/>
        </authorList>
    </citation>
    <scope>NUCLEOTIDE SEQUENCE [LARGE SCALE GENOMIC DNA]</scope>
    <source>
        <strain evidence="5 6">BE248</strain>
    </source>
</reference>
<dbReference type="GO" id="GO:0043770">
    <property type="term" value="F:demethylmenaquinone methyltransferase activity"/>
    <property type="evidence" value="ECO:0007669"/>
    <property type="project" value="UniProtKB-EC"/>
</dbReference>
<comment type="similarity">
    <text evidence="4">Belongs to the class I-like SAM-binding methyltransferase superfamily. MenG/UbiE family.</text>
</comment>
<comment type="function">
    <text evidence="4">Methyltransferase required for the conversion of demethylmenaquinol (DMKH2) to menaquinol (MKH2).</text>
</comment>
<keyword evidence="6" id="KW-1185">Reference proteome</keyword>
<dbReference type="Proteomes" id="UP001257739">
    <property type="component" value="Unassembled WGS sequence"/>
</dbReference>
<protein>
    <recommendedName>
        <fullName evidence="4">Demethylmenaquinone methyltransferase</fullName>
        <ecNumber evidence="4">2.1.1.163</ecNumber>
    </recommendedName>
</protein>
<dbReference type="EC" id="2.1.1.163" evidence="4"/>
<keyword evidence="1 4" id="KW-0489">Methyltransferase</keyword>
<dbReference type="InterPro" id="IPR023576">
    <property type="entry name" value="UbiE/COQ5_MeTrFase_CS"/>
</dbReference>
<feature type="binding site" evidence="4">
    <location>
        <position position="119"/>
    </location>
    <ligand>
        <name>S-adenosyl-L-methionine</name>
        <dbReference type="ChEBI" id="CHEBI:59789"/>
    </ligand>
</feature>
<evidence type="ECO:0000256" key="3">
    <source>
        <dbReference type="ARBA" id="ARBA00022691"/>
    </source>
</evidence>
<keyword evidence="4" id="KW-0474">Menaquinone biosynthesis</keyword>
<dbReference type="EMBL" id="JAVDWH010000001">
    <property type="protein sequence ID" value="MDR7087870.1"/>
    <property type="molecule type" value="Genomic_DNA"/>
</dbReference>
<keyword evidence="3 4" id="KW-0949">S-adenosyl-L-methionine</keyword>
<accession>A0ABU1URQ8</accession>
<evidence type="ECO:0000313" key="6">
    <source>
        <dbReference type="Proteomes" id="UP001257739"/>
    </source>
</evidence>
<evidence type="ECO:0000256" key="1">
    <source>
        <dbReference type="ARBA" id="ARBA00022603"/>
    </source>
</evidence>
<feature type="binding site" evidence="4">
    <location>
        <position position="62"/>
    </location>
    <ligand>
        <name>S-adenosyl-L-methionine</name>
        <dbReference type="ChEBI" id="CHEBI:59789"/>
    </ligand>
</feature>
<sequence>MSRAGLDKEPHDVAKMFDGVAEKYDLTNDVLSMGQDRRWRKKVVELVAPRTGELILDLAAGTGTSSQPFADAGATVVPCDFSIGMLEVGKKARPGLPFAAGDGMKLPFGDGVFDAVTISFGLRNIHDPVEGLREMLRVTKPGGRIVVCEFSTPTWAPFDAIYTNYLMRALPAVARKVSSNPESYVYLAESIREWPDQKGLALRMAGAGWGKVEWHNLSAGIVALHHSIKPS</sequence>
<comment type="pathway">
    <text evidence="4">Quinol/quinone metabolism; menaquinone biosynthesis; menaquinol from 1,4-dihydroxy-2-naphthoate: step 2/2.</text>
</comment>
<dbReference type="PROSITE" id="PS51608">
    <property type="entry name" value="SAM_MT_UBIE"/>
    <property type="match status" value="1"/>
</dbReference>
<dbReference type="Pfam" id="PF01209">
    <property type="entry name" value="Ubie_methyltran"/>
    <property type="match status" value="1"/>
</dbReference>
<comment type="caution">
    <text evidence="5">The sequence shown here is derived from an EMBL/GenBank/DDBJ whole genome shotgun (WGS) entry which is preliminary data.</text>
</comment>
<proteinExistence type="inferred from homology"/>
<keyword evidence="2 4" id="KW-0808">Transferase</keyword>
<dbReference type="HAMAP" id="MF_01813">
    <property type="entry name" value="MenG_UbiE_methyltr"/>
    <property type="match status" value="1"/>
</dbReference>
<dbReference type="InterPro" id="IPR004033">
    <property type="entry name" value="UbiE/COQ5_MeTrFase"/>
</dbReference>
<gene>
    <name evidence="4" type="primary">menG</name>
    <name evidence="5" type="ORF">J2X11_002709</name>
</gene>